<dbReference type="GO" id="GO:0006508">
    <property type="term" value="P:proteolysis"/>
    <property type="evidence" value="ECO:0007669"/>
    <property type="project" value="InterPro"/>
</dbReference>
<proteinExistence type="inferred from homology"/>
<evidence type="ECO:0000259" key="3">
    <source>
        <dbReference type="Pfam" id="PF03108"/>
    </source>
</evidence>
<gene>
    <name evidence="4" type="ORF">LWI29_000823</name>
</gene>
<evidence type="ECO:0000256" key="2">
    <source>
        <dbReference type="SAM" id="MobiDB-lite"/>
    </source>
</evidence>
<organism evidence="4 5">
    <name type="scientific">Acer saccharum</name>
    <name type="common">Sugar maple</name>
    <dbReference type="NCBI Taxonomy" id="4024"/>
    <lineage>
        <taxon>Eukaryota</taxon>
        <taxon>Viridiplantae</taxon>
        <taxon>Streptophyta</taxon>
        <taxon>Embryophyta</taxon>
        <taxon>Tracheophyta</taxon>
        <taxon>Spermatophyta</taxon>
        <taxon>Magnoliopsida</taxon>
        <taxon>eudicotyledons</taxon>
        <taxon>Gunneridae</taxon>
        <taxon>Pentapetalae</taxon>
        <taxon>rosids</taxon>
        <taxon>malvids</taxon>
        <taxon>Sapindales</taxon>
        <taxon>Sapindaceae</taxon>
        <taxon>Hippocastanoideae</taxon>
        <taxon>Acereae</taxon>
        <taxon>Acer</taxon>
    </lineage>
</organism>
<dbReference type="PANTHER" id="PTHR31973:SF199">
    <property type="entry name" value="SWIM-TYPE DOMAIN-CONTAINING PROTEIN"/>
    <property type="match status" value="1"/>
</dbReference>
<keyword evidence="5" id="KW-1185">Reference proteome</keyword>
<evidence type="ECO:0000256" key="1">
    <source>
        <dbReference type="ARBA" id="ARBA00009431"/>
    </source>
</evidence>
<dbReference type="EMBL" id="JAUESC010000384">
    <property type="protein sequence ID" value="KAK0580338.1"/>
    <property type="molecule type" value="Genomic_DNA"/>
</dbReference>
<name>A0AA39RVF1_ACESA</name>
<dbReference type="Gene3D" id="3.40.50.1820">
    <property type="entry name" value="alpha/beta hydrolase"/>
    <property type="match status" value="1"/>
</dbReference>
<dbReference type="Proteomes" id="UP001168877">
    <property type="component" value="Unassembled WGS sequence"/>
</dbReference>
<dbReference type="InterPro" id="IPR029058">
    <property type="entry name" value="AB_hydrolase_fold"/>
</dbReference>
<protein>
    <recommendedName>
        <fullName evidence="3">Transposase MuDR plant domain-containing protein</fullName>
    </recommendedName>
</protein>
<dbReference type="SUPFAM" id="SSF53474">
    <property type="entry name" value="alpha/beta-Hydrolases"/>
    <property type="match status" value="1"/>
</dbReference>
<sequence length="669" mass="77248">MFRYVGVGDLDELQLFYYFIESERNPVRDPLLLWLTGGPGCSGFSGLVFEVGPLTFDYKTFNGSLPSLLDNPYSYTNIANMIFLDAPVGTGFSYSKTQKGWYSSDTLSTKAIYEFIQKWIMDHPKFSNNPLYITGDSYSGMIVPMVSLEIAIDNFFELYTIVVFYDGVFDKSNEKIEYIGRKCEIVTDCDVIAIIDFYDLARRFGYHKDYEAWYVVLGLGLEDGLVKIITNDNVEQMNHALNPDRRVDVYIQGTRVEHDEAGPSNVNQFENVEAKEAEHGEGTNYVEEPEQGDMEDDYLGAYFDSGSESKDFDDDFVEPEYQQEEEPEVVEHNDVYVVDGEEQNEGENDEQENSGFENDESQFDDKQMAALNELRKMDRKRDLKKTKVFNSNFEFFDENSNLRNINLRVGQGFSMGKVFKDVVKDYAIKNGRSILFSCNKPKRVQGVCKMRENGCPWSVWGSRYEKDTTSFLLKTLNDNHTCHRIQKNRLANACWLSKRYTKALKPGRNFNFGDFMGKVRKDYILAPSRSQVYRAKNKAGEIIQGNLHAQYGKLRDYAEELKRSNPGSTVVINTELRANEEHIFRRIYICLNACKVGWLAGYRPIICLDVCHTKSQQNFQHKSQLMFAIGIDADNSYYLIAYAVVEKESYDTWKWFLKFLKIDLNLNWS</sequence>
<dbReference type="InterPro" id="IPR004332">
    <property type="entry name" value="Transposase_MuDR"/>
</dbReference>
<dbReference type="PRINTS" id="PR00724">
    <property type="entry name" value="CRBOXYPTASEC"/>
</dbReference>
<accession>A0AA39RVF1</accession>
<feature type="compositionally biased region" description="Acidic residues" evidence="2">
    <location>
        <begin position="287"/>
        <end position="298"/>
    </location>
</feature>
<feature type="region of interest" description="Disordered" evidence="2">
    <location>
        <begin position="342"/>
        <end position="361"/>
    </location>
</feature>
<dbReference type="GO" id="GO:0004185">
    <property type="term" value="F:serine-type carboxypeptidase activity"/>
    <property type="evidence" value="ECO:0007669"/>
    <property type="project" value="InterPro"/>
</dbReference>
<feature type="domain" description="Transposase MuDR plant" evidence="3">
    <location>
        <begin position="404"/>
        <end position="468"/>
    </location>
</feature>
<dbReference type="AlphaFoldDB" id="A0AA39RVF1"/>
<feature type="region of interest" description="Disordered" evidence="2">
    <location>
        <begin position="276"/>
        <end position="314"/>
    </location>
</feature>
<reference evidence="4" key="2">
    <citation type="submission" date="2023-06" db="EMBL/GenBank/DDBJ databases">
        <authorList>
            <person name="Swenson N.G."/>
            <person name="Wegrzyn J.L."/>
            <person name="Mcevoy S.L."/>
        </authorList>
    </citation>
    <scope>NUCLEOTIDE SEQUENCE</scope>
    <source>
        <strain evidence="4">NS2018</strain>
        <tissue evidence="4">Leaf</tissue>
    </source>
</reference>
<dbReference type="PANTHER" id="PTHR31973">
    <property type="entry name" value="POLYPROTEIN, PUTATIVE-RELATED"/>
    <property type="match status" value="1"/>
</dbReference>
<comment type="similarity">
    <text evidence="1">Belongs to the peptidase S10 family.</text>
</comment>
<dbReference type="Pfam" id="PF00450">
    <property type="entry name" value="Peptidase_S10"/>
    <property type="match status" value="1"/>
</dbReference>
<dbReference type="InterPro" id="IPR001563">
    <property type="entry name" value="Peptidase_S10"/>
</dbReference>
<comment type="caution">
    <text evidence="4">The sequence shown here is derived from an EMBL/GenBank/DDBJ whole genome shotgun (WGS) entry which is preliminary data.</text>
</comment>
<evidence type="ECO:0000313" key="4">
    <source>
        <dbReference type="EMBL" id="KAK0580338.1"/>
    </source>
</evidence>
<reference evidence="4" key="1">
    <citation type="journal article" date="2022" name="Plant J.">
        <title>Strategies of tolerance reflected in two North American maple genomes.</title>
        <authorList>
            <person name="McEvoy S.L."/>
            <person name="Sezen U.U."/>
            <person name="Trouern-Trend A."/>
            <person name="McMahon S.M."/>
            <person name="Schaberg P.G."/>
            <person name="Yang J."/>
            <person name="Wegrzyn J.L."/>
            <person name="Swenson N.G."/>
        </authorList>
    </citation>
    <scope>NUCLEOTIDE SEQUENCE</scope>
    <source>
        <strain evidence="4">NS2018</strain>
    </source>
</reference>
<evidence type="ECO:0000313" key="5">
    <source>
        <dbReference type="Proteomes" id="UP001168877"/>
    </source>
</evidence>
<dbReference type="Pfam" id="PF03108">
    <property type="entry name" value="DBD_Tnp_Mut"/>
    <property type="match status" value="1"/>
</dbReference>